<evidence type="ECO:0000313" key="5">
    <source>
        <dbReference type="EMBL" id="EJN57924.1"/>
    </source>
</evidence>
<name>J3JDZ8_9EURY</name>
<dbReference type="FunFam" id="3.40.50.720:FF:000304">
    <property type="entry name" value="UDP-glucose 4,6-dehydratase"/>
    <property type="match status" value="1"/>
</dbReference>
<dbReference type="PANTHER" id="PTHR43000">
    <property type="entry name" value="DTDP-D-GLUCOSE 4,6-DEHYDRATASE-RELATED"/>
    <property type="match status" value="1"/>
</dbReference>
<comment type="cofactor">
    <cofactor evidence="1">
        <name>NAD(+)</name>
        <dbReference type="ChEBI" id="CHEBI:57540"/>
    </cofactor>
</comment>
<dbReference type="Gene3D" id="3.40.50.720">
    <property type="entry name" value="NAD(P)-binding Rossmann-like Domain"/>
    <property type="match status" value="1"/>
</dbReference>
<accession>J3JDZ8</accession>
<dbReference type="InterPro" id="IPR036291">
    <property type="entry name" value="NAD(P)-bd_dom_sf"/>
</dbReference>
<dbReference type="eggNOG" id="arCOG01371">
    <property type="taxonomic scope" value="Archaea"/>
</dbReference>
<dbReference type="CDD" id="cd05246">
    <property type="entry name" value="dTDP_GD_SDR_e"/>
    <property type="match status" value="1"/>
</dbReference>
<dbReference type="PATRIC" id="fig|1210908.3.peg.3189"/>
<dbReference type="NCBIfam" id="TIGR01181">
    <property type="entry name" value="dTDP_gluc_dehyt"/>
    <property type="match status" value="1"/>
</dbReference>
<evidence type="ECO:0000256" key="3">
    <source>
        <dbReference type="ARBA" id="ARBA00023239"/>
    </source>
</evidence>
<keyword evidence="3" id="KW-0456">Lyase</keyword>
<dbReference type="Proteomes" id="UP000007813">
    <property type="component" value="Unassembled WGS sequence"/>
</dbReference>
<sequence>MQVLVTGGAGFIGSNFVRHLLSETTVDVTTLDALTYAGSKQNLEGILDNPRHTFVEGDIRDKELAQRLVTEADVVVNFAAESHVDRSINDSSHFVSTNVEGTQTLLDASRHEDIERFVQISTDEVYGETLTGEFQEDDELNPRNPYSATKAGADLLARSYYTTYDLPVVITRASNNYGPRQHREKLIPKLITNALNGEHLPIYGDGTNVREWIFVEDHCRAIRFLMSNGKNGEIYNIGSGEELQNKDVAEKIVEAVDASPDLIEFVEDRPGHDQRYALDTTKLRNLGWEPTVPFEEGLKRTVRHYTSQK</sequence>
<dbReference type="Gene3D" id="3.90.25.10">
    <property type="entry name" value="UDP-galactose 4-epimerase, domain 1"/>
    <property type="match status" value="1"/>
</dbReference>
<evidence type="ECO:0000256" key="2">
    <source>
        <dbReference type="ARBA" id="ARBA00023027"/>
    </source>
</evidence>
<dbReference type="SUPFAM" id="SSF51735">
    <property type="entry name" value="NAD(P)-binding Rossmann-fold domains"/>
    <property type="match status" value="1"/>
</dbReference>
<comment type="caution">
    <text evidence="5">The sequence shown here is derived from an EMBL/GenBank/DDBJ whole genome shotgun (WGS) entry which is preliminary data.</text>
</comment>
<dbReference type="GO" id="GO:0009225">
    <property type="term" value="P:nucleotide-sugar metabolic process"/>
    <property type="evidence" value="ECO:0007669"/>
    <property type="project" value="InterPro"/>
</dbReference>
<gene>
    <name evidence="5" type="ORF">HSB1_33410</name>
</gene>
<keyword evidence="2" id="KW-0520">NAD</keyword>
<dbReference type="InterPro" id="IPR016040">
    <property type="entry name" value="NAD(P)-bd_dom"/>
</dbReference>
<dbReference type="OrthoDB" id="4907at2157"/>
<dbReference type="AlphaFoldDB" id="J3JDZ8"/>
<evidence type="ECO:0000313" key="6">
    <source>
        <dbReference type="Proteomes" id="UP000007813"/>
    </source>
</evidence>
<evidence type="ECO:0000259" key="4">
    <source>
        <dbReference type="Pfam" id="PF16363"/>
    </source>
</evidence>
<protein>
    <submittedName>
        <fullName evidence="5">dTDP-glucose 4,6-dehydratase</fullName>
    </submittedName>
</protein>
<dbReference type="Pfam" id="PF16363">
    <property type="entry name" value="GDP_Man_Dehyd"/>
    <property type="match status" value="1"/>
</dbReference>
<dbReference type="GO" id="GO:0008460">
    <property type="term" value="F:dTDP-glucose 4,6-dehydratase activity"/>
    <property type="evidence" value="ECO:0007669"/>
    <property type="project" value="InterPro"/>
</dbReference>
<feature type="domain" description="NAD(P)-binding" evidence="4">
    <location>
        <begin position="4"/>
        <end position="301"/>
    </location>
</feature>
<reference evidence="5 6" key="1">
    <citation type="journal article" date="2012" name="J. Bacteriol.">
        <title>Draft Genome Sequence of the Extremely Halophilic Archaeon Halogranum salarium B-1T.</title>
        <authorList>
            <person name="Kim K.K."/>
            <person name="Lee K.C."/>
            <person name="Lee J.S."/>
        </authorList>
    </citation>
    <scope>NUCLEOTIDE SEQUENCE [LARGE SCALE GENOMIC DNA]</scope>
    <source>
        <strain evidence="5 6">B-1</strain>
    </source>
</reference>
<dbReference type="RefSeq" id="WP_009376543.1">
    <property type="nucleotide sequence ID" value="NZ_ALJD01000009.1"/>
</dbReference>
<organism evidence="5 6">
    <name type="scientific">Halogranum salarium B-1</name>
    <dbReference type="NCBI Taxonomy" id="1210908"/>
    <lineage>
        <taxon>Archaea</taxon>
        <taxon>Methanobacteriati</taxon>
        <taxon>Methanobacteriota</taxon>
        <taxon>Stenosarchaea group</taxon>
        <taxon>Halobacteria</taxon>
        <taxon>Halobacteriales</taxon>
        <taxon>Haloferacaceae</taxon>
    </lineage>
</organism>
<dbReference type="EMBL" id="ALJD01000009">
    <property type="protein sequence ID" value="EJN57924.1"/>
    <property type="molecule type" value="Genomic_DNA"/>
</dbReference>
<evidence type="ECO:0000256" key="1">
    <source>
        <dbReference type="ARBA" id="ARBA00001911"/>
    </source>
</evidence>
<proteinExistence type="predicted"/>
<dbReference type="InterPro" id="IPR005888">
    <property type="entry name" value="dTDP_Gluc_deHydtase"/>
</dbReference>